<name>A0A016WKL4_9BILA</name>
<sequence length="70" mass="8216">MVSRRHWTVHNQYVSKVKSPRRWQCLVLYFSRSTHTRCPTSLGRERPLSTSCTKSVLTTSRRKIQILLVG</sequence>
<evidence type="ECO:0000313" key="1">
    <source>
        <dbReference type="EMBL" id="EYC40126.1"/>
    </source>
</evidence>
<reference evidence="2" key="1">
    <citation type="journal article" date="2015" name="Nat. Genet.">
        <title>The genome and transcriptome of the zoonotic hookworm Ancylostoma ceylanicum identify infection-specific gene families.</title>
        <authorList>
            <person name="Schwarz E.M."/>
            <person name="Hu Y."/>
            <person name="Antoshechkin I."/>
            <person name="Miller M.M."/>
            <person name="Sternberg P.W."/>
            <person name="Aroian R.V."/>
        </authorList>
    </citation>
    <scope>NUCLEOTIDE SEQUENCE</scope>
    <source>
        <strain evidence="2">HY135</strain>
    </source>
</reference>
<keyword evidence="2" id="KW-1185">Reference proteome</keyword>
<protein>
    <submittedName>
        <fullName evidence="1">Uncharacterized protein</fullName>
    </submittedName>
</protein>
<evidence type="ECO:0000313" key="2">
    <source>
        <dbReference type="Proteomes" id="UP000024635"/>
    </source>
</evidence>
<gene>
    <name evidence="1" type="primary">Acey_s0627.g807</name>
    <name evidence="1" type="ORF">Y032_0627g807</name>
</gene>
<dbReference type="Proteomes" id="UP000024635">
    <property type="component" value="Unassembled WGS sequence"/>
</dbReference>
<organism evidence="1 2">
    <name type="scientific">Ancylostoma ceylanicum</name>
    <dbReference type="NCBI Taxonomy" id="53326"/>
    <lineage>
        <taxon>Eukaryota</taxon>
        <taxon>Metazoa</taxon>
        <taxon>Ecdysozoa</taxon>
        <taxon>Nematoda</taxon>
        <taxon>Chromadorea</taxon>
        <taxon>Rhabditida</taxon>
        <taxon>Rhabditina</taxon>
        <taxon>Rhabditomorpha</taxon>
        <taxon>Strongyloidea</taxon>
        <taxon>Ancylostomatidae</taxon>
        <taxon>Ancylostomatinae</taxon>
        <taxon>Ancylostoma</taxon>
    </lineage>
</organism>
<proteinExistence type="predicted"/>
<accession>A0A016WKL4</accession>
<dbReference type="AlphaFoldDB" id="A0A016WKL4"/>
<dbReference type="EMBL" id="JARK01000227">
    <property type="protein sequence ID" value="EYC40126.1"/>
    <property type="molecule type" value="Genomic_DNA"/>
</dbReference>
<comment type="caution">
    <text evidence="1">The sequence shown here is derived from an EMBL/GenBank/DDBJ whole genome shotgun (WGS) entry which is preliminary data.</text>
</comment>